<dbReference type="eggNOG" id="KOG0734">
    <property type="taxonomic scope" value="Eukaryota"/>
</dbReference>
<evidence type="ECO:0000259" key="17">
    <source>
        <dbReference type="SMART" id="SM00382"/>
    </source>
</evidence>
<dbReference type="EMBL" id="KE651168">
    <property type="protein sequence ID" value="EEB06761.2"/>
    <property type="molecule type" value="Genomic_DNA"/>
</dbReference>
<dbReference type="InterPro" id="IPR048438">
    <property type="entry name" value="Yme1-like_N"/>
</dbReference>
<feature type="region of interest" description="Disordered" evidence="15">
    <location>
        <begin position="169"/>
        <end position="196"/>
    </location>
</feature>
<dbReference type="Pfam" id="PF17862">
    <property type="entry name" value="AAA_lid_3"/>
    <property type="match status" value="1"/>
</dbReference>
<dbReference type="GO" id="GO:0004222">
    <property type="term" value="F:metalloendopeptidase activity"/>
    <property type="evidence" value="ECO:0007669"/>
    <property type="project" value="InterPro"/>
</dbReference>
<dbReference type="InterPro" id="IPR037219">
    <property type="entry name" value="Peptidase_M41-like"/>
</dbReference>
<organism evidence="18 20">
    <name type="scientific">Schizosaccharomyces japonicus (strain yFS275 / FY16936)</name>
    <name type="common">Fission yeast</name>
    <dbReference type="NCBI Taxonomy" id="402676"/>
    <lineage>
        <taxon>Eukaryota</taxon>
        <taxon>Fungi</taxon>
        <taxon>Dikarya</taxon>
        <taxon>Ascomycota</taxon>
        <taxon>Taphrinomycotina</taxon>
        <taxon>Schizosaccharomycetes</taxon>
        <taxon>Schizosaccharomycetales</taxon>
        <taxon>Schizosaccharomycetaceae</taxon>
        <taxon>Schizosaccharomyces</taxon>
    </lineage>
</organism>
<evidence type="ECO:0000256" key="8">
    <source>
        <dbReference type="ARBA" id="ARBA00022741"/>
    </source>
</evidence>
<dbReference type="Gene3D" id="3.40.50.300">
    <property type="entry name" value="P-loop containing nucleotide triphosphate hydrolases"/>
    <property type="match status" value="1"/>
</dbReference>
<dbReference type="STRING" id="402676.B6JYZ3"/>
<dbReference type="InterPro" id="IPR003959">
    <property type="entry name" value="ATPase_AAA_core"/>
</dbReference>
<keyword evidence="16" id="KW-1133">Transmembrane helix</keyword>
<dbReference type="InterPro" id="IPR005936">
    <property type="entry name" value="FtsH"/>
</dbReference>
<dbReference type="GO" id="GO:0141164">
    <property type="term" value="P:mitochondrial protein quality control"/>
    <property type="evidence" value="ECO:0007669"/>
    <property type="project" value="EnsemblFungi"/>
</dbReference>
<evidence type="ECO:0000256" key="2">
    <source>
        <dbReference type="ARBA" id="ARBA00004173"/>
    </source>
</evidence>
<sequence>MFTNPFFLKRQGTHIWKRCLRQCNFIQWHKRTLTVQSFSPLRRLYTNSAFPTNSNTLRQDLAFLEERANADLYDSSEQARFYERIVDIYPEAVIKRYETKGVARDADCDRLYSLALLKKAHSLAPESFLSNTAAAVNSAETSPHSYRSLPFSKMAAPYGSAAAATTGTASANPIDGTATNNTLGSNPAPAKGPVSSVLHSQSTPSLAIHTLPATTLPLGSDKKHPLFVVMDESRFAKVFRVVRFLVGVGFITYVALVGMSILAETSGVNNLIGNNPEIEPAEERSVDVHFSDVQGVDEAKEELEEVVEFLRNPTEFTRLGGKLPRGILLTGPPGTGKTMLARAVAGEAGVPFFFMSGSQFDEMFVGVGAKRVRELFATARKHAPSIIFIDELDAIGQKRNARDAAHMRQTLNQLLVDLDGFSKDEDAAHPVIFIGATNFPESLDPALTRPGRFDRHVHVPLPDVRGRMAILRHHTQNVPLSEDVDLSVIARGTSGFAGADLANLINFAAIRASRLHSRYVGMSDMEWSKDRIIMGAERRSAFITPESKMMTAYHEGGHALVALFTRGAMRPYKATIMPRGSSLGMTVSLPDMDKDSWTRGEYMAMMDVAMGGRAAEELLYGRDNTTSGAHNDIEKATQIARKMVTEFGMSDRVGPVSLETEFSDLSPATKAVVEAEIKSLLEGSYERAMLLLKTHKKELETLARALVEYEFLTADEMQRVMKGEDLSRTPID</sequence>
<dbReference type="GO" id="GO:0004176">
    <property type="term" value="F:ATP-dependent peptidase activity"/>
    <property type="evidence" value="ECO:0000318"/>
    <property type="project" value="GO_Central"/>
</dbReference>
<dbReference type="JaponicusDB" id="SJAG_01816">
    <property type="gene designation" value="yme1"/>
</dbReference>
<evidence type="ECO:0000256" key="1">
    <source>
        <dbReference type="ARBA" id="ARBA00001947"/>
    </source>
</evidence>
<dbReference type="FunFam" id="3.40.50.300:FF:000175">
    <property type="entry name" value="ATP-dependent zinc metalloprotease FTSH 4"/>
    <property type="match status" value="1"/>
</dbReference>
<feature type="domain" description="AAA+ ATPase" evidence="17">
    <location>
        <begin position="323"/>
        <end position="463"/>
    </location>
</feature>
<evidence type="ECO:0000256" key="13">
    <source>
        <dbReference type="ARBA" id="ARBA00023128"/>
    </source>
</evidence>
<keyword evidence="14 16" id="KW-0472">Membrane</keyword>
<dbReference type="GO" id="GO:0033619">
    <property type="term" value="P:membrane protein proteolysis"/>
    <property type="evidence" value="ECO:0007669"/>
    <property type="project" value="EnsemblFungi"/>
</dbReference>
<keyword evidence="10" id="KW-0862">Zinc</keyword>
<comment type="subcellular location">
    <subcellularLocation>
        <location evidence="3">Membrane</location>
    </subcellularLocation>
    <subcellularLocation>
        <location evidence="2">Mitochondrion</location>
    </subcellularLocation>
</comment>
<keyword evidence="13" id="KW-0496">Mitochondrion</keyword>
<dbReference type="FunFam" id="1.10.8.60:FF:000001">
    <property type="entry name" value="ATP-dependent zinc metalloprotease FtsH"/>
    <property type="match status" value="1"/>
</dbReference>
<keyword evidence="8" id="KW-0547">Nucleotide-binding</keyword>
<gene>
    <name evidence="19" type="primary">yme1</name>
    <name evidence="18" type="ORF">SJAG_01816</name>
</gene>
<dbReference type="HAMAP" id="MF_01458">
    <property type="entry name" value="FtsH"/>
    <property type="match status" value="1"/>
</dbReference>
<keyword evidence="6 18" id="KW-0645">Protease</keyword>
<evidence type="ECO:0000313" key="19">
    <source>
        <dbReference type="JaponicusDB" id="SJAG_01816"/>
    </source>
</evidence>
<dbReference type="Proteomes" id="UP000001744">
    <property type="component" value="Unassembled WGS sequence"/>
</dbReference>
<feature type="transmembrane region" description="Helical" evidence="16">
    <location>
        <begin position="241"/>
        <end position="263"/>
    </location>
</feature>
<evidence type="ECO:0000256" key="6">
    <source>
        <dbReference type="ARBA" id="ARBA00022670"/>
    </source>
</evidence>
<keyword evidence="12" id="KW-0482">Metalloprotease</keyword>
<evidence type="ECO:0000256" key="12">
    <source>
        <dbReference type="ARBA" id="ARBA00023049"/>
    </source>
</evidence>
<evidence type="ECO:0000256" key="9">
    <source>
        <dbReference type="ARBA" id="ARBA00022801"/>
    </source>
</evidence>
<dbReference type="GO" id="GO:0006457">
    <property type="term" value="P:protein folding"/>
    <property type="evidence" value="ECO:0007669"/>
    <property type="project" value="EnsemblFungi"/>
</dbReference>
<dbReference type="GO" id="GO:0016887">
    <property type="term" value="F:ATP hydrolysis activity"/>
    <property type="evidence" value="ECO:0007669"/>
    <property type="project" value="InterPro"/>
</dbReference>
<dbReference type="Pfam" id="PF21232">
    <property type="entry name" value="Yme1-like_N"/>
    <property type="match status" value="1"/>
</dbReference>
<dbReference type="FunFam" id="1.20.58.760:FF:000002">
    <property type="entry name" value="ATP-dependent zinc metalloprotease FtsH"/>
    <property type="match status" value="1"/>
</dbReference>
<dbReference type="OrthoDB" id="1413014at2759"/>
<comment type="cofactor">
    <cofactor evidence="1">
        <name>Zn(2+)</name>
        <dbReference type="ChEBI" id="CHEBI:29105"/>
    </cofactor>
</comment>
<dbReference type="Pfam" id="PF01434">
    <property type="entry name" value="Peptidase_M41"/>
    <property type="match status" value="1"/>
</dbReference>
<evidence type="ECO:0000313" key="20">
    <source>
        <dbReference type="Proteomes" id="UP000001744"/>
    </source>
</evidence>
<accession>B6JYZ3</accession>
<dbReference type="Gene3D" id="1.20.58.760">
    <property type="entry name" value="Peptidase M41"/>
    <property type="match status" value="1"/>
</dbReference>
<name>B6JYZ3_SCHJY</name>
<dbReference type="RefSeq" id="XP_002173054.2">
    <property type="nucleotide sequence ID" value="XM_002173018.2"/>
</dbReference>
<keyword evidence="11" id="KW-0067">ATP-binding</keyword>
<evidence type="ECO:0000256" key="7">
    <source>
        <dbReference type="ARBA" id="ARBA00022723"/>
    </source>
</evidence>
<dbReference type="Pfam" id="PF00004">
    <property type="entry name" value="AAA"/>
    <property type="match status" value="1"/>
</dbReference>
<evidence type="ECO:0000256" key="4">
    <source>
        <dbReference type="ARBA" id="ARBA00010044"/>
    </source>
</evidence>
<evidence type="ECO:0000256" key="14">
    <source>
        <dbReference type="ARBA" id="ARBA00023136"/>
    </source>
</evidence>
<evidence type="ECO:0000313" key="18">
    <source>
        <dbReference type="EMBL" id="EEB06761.2"/>
    </source>
</evidence>
<comment type="similarity">
    <text evidence="4">In the C-terminal section; belongs to the peptidase M41 family.</text>
</comment>
<dbReference type="SMART" id="SM00382">
    <property type="entry name" value="AAA"/>
    <property type="match status" value="1"/>
</dbReference>
<evidence type="ECO:0000256" key="10">
    <source>
        <dbReference type="ARBA" id="ARBA00022833"/>
    </source>
</evidence>
<dbReference type="HOGENOM" id="CLU_000688_9_3_1"/>
<protein>
    <submittedName>
        <fullName evidence="18">Inner membrane I-AAA protease complex subunit Yme1</fullName>
    </submittedName>
</protein>
<keyword evidence="9" id="KW-0378">Hydrolase</keyword>
<keyword evidence="20" id="KW-1185">Reference proteome</keyword>
<reference evidence="18 20" key="1">
    <citation type="journal article" date="2011" name="Science">
        <title>Comparative functional genomics of the fission yeasts.</title>
        <authorList>
            <person name="Rhind N."/>
            <person name="Chen Z."/>
            <person name="Yassour M."/>
            <person name="Thompson D.A."/>
            <person name="Haas B.J."/>
            <person name="Habib N."/>
            <person name="Wapinski I."/>
            <person name="Roy S."/>
            <person name="Lin M.F."/>
            <person name="Heiman D.I."/>
            <person name="Young S.K."/>
            <person name="Furuya K."/>
            <person name="Guo Y."/>
            <person name="Pidoux A."/>
            <person name="Chen H.M."/>
            <person name="Robbertse B."/>
            <person name="Goldberg J.M."/>
            <person name="Aoki K."/>
            <person name="Bayne E.H."/>
            <person name="Berlin A.M."/>
            <person name="Desjardins C.A."/>
            <person name="Dobbs E."/>
            <person name="Dukaj L."/>
            <person name="Fan L."/>
            <person name="FitzGerald M.G."/>
            <person name="French C."/>
            <person name="Gujja S."/>
            <person name="Hansen K."/>
            <person name="Keifenheim D."/>
            <person name="Levin J.Z."/>
            <person name="Mosher R.A."/>
            <person name="Mueller C.A."/>
            <person name="Pfiffner J."/>
            <person name="Priest M."/>
            <person name="Russ C."/>
            <person name="Smialowska A."/>
            <person name="Swoboda P."/>
            <person name="Sykes S.M."/>
            <person name="Vaughn M."/>
            <person name="Vengrova S."/>
            <person name="Yoder R."/>
            <person name="Zeng Q."/>
            <person name="Allshire R."/>
            <person name="Baulcombe D."/>
            <person name="Birren B.W."/>
            <person name="Brown W."/>
            <person name="Ekwall K."/>
            <person name="Kellis M."/>
            <person name="Leatherwood J."/>
            <person name="Levin H."/>
            <person name="Margalit H."/>
            <person name="Martienssen R."/>
            <person name="Nieduszynski C.A."/>
            <person name="Spatafora J.W."/>
            <person name="Friedman N."/>
            <person name="Dalgaard J.Z."/>
            <person name="Baumann P."/>
            <person name="Niki H."/>
            <person name="Regev A."/>
            <person name="Nusbaum C."/>
        </authorList>
    </citation>
    <scope>NUCLEOTIDE SEQUENCE [LARGE SCALE GENOMIC DNA]</scope>
    <source>
        <strain evidence="20">yFS275 / FY16936</strain>
    </source>
</reference>
<dbReference type="VEuPathDB" id="FungiDB:SJAG_01816"/>
<dbReference type="GO" id="GO:0005524">
    <property type="term" value="F:ATP binding"/>
    <property type="evidence" value="ECO:0007669"/>
    <property type="project" value="UniProtKB-KW"/>
</dbReference>
<evidence type="ECO:0000256" key="15">
    <source>
        <dbReference type="SAM" id="MobiDB-lite"/>
    </source>
</evidence>
<dbReference type="InterPro" id="IPR027417">
    <property type="entry name" value="P-loop_NTPase"/>
</dbReference>
<dbReference type="GO" id="GO:0031942">
    <property type="term" value="C:i-AAA complex"/>
    <property type="evidence" value="ECO:0007669"/>
    <property type="project" value="EnsemblFungi"/>
</dbReference>
<proteinExistence type="inferred from homology"/>
<dbReference type="PANTHER" id="PTHR23076">
    <property type="entry name" value="METALLOPROTEASE M41 FTSH"/>
    <property type="match status" value="1"/>
</dbReference>
<keyword evidence="16" id="KW-0812">Transmembrane</keyword>
<dbReference type="AlphaFoldDB" id="B6JYZ3"/>
<dbReference type="GO" id="GO:0005743">
    <property type="term" value="C:mitochondrial inner membrane"/>
    <property type="evidence" value="ECO:0000318"/>
    <property type="project" value="GO_Central"/>
</dbReference>
<keyword evidence="7" id="KW-0479">Metal-binding</keyword>
<dbReference type="SUPFAM" id="SSF140990">
    <property type="entry name" value="FtsH protease domain-like"/>
    <property type="match status" value="1"/>
</dbReference>
<dbReference type="GO" id="GO:0030150">
    <property type="term" value="P:protein import into mitochondrial matrix"/>
    <property type="evidence" value="ECO:0007669"/>
    <property type="project" value="EnsemblFungi"/>
</dbReference>
<dbReference type="GO" id="GO:0006515">
    <property type="term" value="P:protein quality control for misfolded or incompletely synthesized proteins"/>
    <property type="evidence" value="ECO:0000318"/>
    <property type="project" value="GO_Central"/>
</dbReference>
<comment type="similarity">
    <text evidence="5">In the N-terminal section; belongs to the AAA ATPase family.</text>
</comment>
<dbReference type="Gene3D" id="1.10.8.60">
    <property type="match status" value="1"/>
</dbReference>
<dbReference type="PANTHER" id="PTHR23076:SF97">
    <property type="entry name" value="ATP-DEPENDENT ZINC METALLOPROTEASE YME1L1"/>
    <property type="match status" value="1"/>
</dbReference>
<dbReference type="GO" id="GO:0007005">
    <property type="term" value="P:mitochondrion organization"/>
    <property type="evidence" value="ECO:0000318"/>
    <property type="project" value="GO_Central"/>
</dbReference>
<dbReference type="InterPro" id="IPR000642">
    <property type="entry name" value="Peptidase_M41"/>
</dbReference>
<dbReference type="SUPFAM" id="SSF52540">
    <property type="entry name" value="P-loop containing nucleoside triphosphate hydrolases"/>
    <property type="match status" value="1"/>
</dbReference>
<evidence type="ECO:0000256" key="11">
    <source>
        <dbReference type="ARBA" id="ARBA00022840"/>
    </source>
</evidence>
<dbReference type="GO" id="GO:0046872">
    <property type="term" value="F:metal ion binding"/>
    <property type="evidence" value="ECO:0007669"/>
    <property type="project" value="UniProtKB-KW"/>
</dbReference>
<dbReference type="GO" id="GO:0045041">
    <property type="term" value="P:protein import into mitochondrial intermembrane space"/>
    <property type="evidence" value="ECO:0007669"/>
    <property type="project" value="EnsemblFungi"/>
</dbReference>
<evidence type="ECO:0000256" key="16">
    <source>
        <dbReference type="SAM" id="Phobius"/>
    </source>
</evidence>
<evidence type="ECO:0000256" key="5">
    <source>
        <dbReference type="ARBA" id="ARBA00010550"/>
    </source>
</evidence>
<dbReference type="GeneID" id="7048243"/>
<dbReference type="InterPro" id="IPR003593">
    <property type="entry name" value="AAA+_ATPase"/>
</dbReference>
<dbReference type="InterPro" id="IPR041569">
    <property type="entry name" value="AAA_lid_3"/>
</dbReference>
<dbReference type="CDD" id="cd19501">
    <property type="entry name" value="RecA-like_FtsH"/>
    <property type="match status" value="1"/>
</dbReference>
<evidence type="ECO:0000256" key="3">
    <source>
        <dbReference type="ARBA" id="ARBA00004370"/>
    </source>
</evidence>
<dbReference type="MEROPS" id="M41.026"/>